<dbReference type="PANTHER" id="PTHR33164">
    <property type="entry name" value="TRANSCRIPTIONAL REGULATOR, MARR FAMILY"/>
    <property type="match status" value="1"/>
</dbReference>
<keyword evidence="3" id="KW-1185">Reference proteome</keyword>
<dbReference type="SUPFAM" id="SSF46785">
    <property type="entry name" value="Winged helix' DNA-binding domain"/>
    <property type="match status" value="1"/>
</dbReference>
<dbReference type="Proteomes" id="UP000606600">
    <property type="component" value="Unassembled WGS sequence"/>
</dbReference>
<dbReference type="Gene3D" id="1.10.10.10">
    <property type="entry name" value="Winged helix-like DNA-binding domain superfamily/Winged helix DNA-binding domain"/>
    <property type="match status" value="1"/>
</dbReference>
<reference evidence="2 3" key="1">
    <citation type="submission" date="2020-09" db="EMBL/GenBank/DDBJ databases">
        <title>Novel species of Mucilaginibacter isolated from a glacier on the Tibetan Plateau.</title>
        <authorList>
            <person name="Liu Q."/>
            <person name="Xin Y.-H."/>
        </authorList>
    </citation>
    <scope>NUCLEOTIDE SEQUENCE [LARGE SCALE GENOMIC DNA]</scope>
    <source>
        <strain evidence="2 3">ZT4R22</strain>
    </source>
</reference>
<dbReference type="InterPro" id="IPR039422">
    <property type="entry name" value="MarR/SlyA-like"/>
</dbReference>
<proteinExistence type="predicted"/>
<dbReference type="RefSeq" id="WP_191189760.1">
    <property type="nucleotide sequence ID" value="NZ_JACWMY010000007.1"/>
</dbReference>
<dbReference type="InterPro" id="IPR000835">
    <property type="entry name" value="HTH_MarR-typ"/>
</dbReference>
<feature type="domain" description="HTH marR-type" evidence="1">
    <location>
        <begin position="68"/>
        <end position="201"/>
    </location>
</feature>
<sequence>MKSYRLIHQLLHLVEKLESETPDRELTLQDFAGFLVSEHAVQTGAPANSDMRFGSEEPVAQDIAFQLDNNIGRLVVYMSRYAKFYIKKALEGTPLQTAEDFTCLAILLTHPNLSKKELISYNLQEKTSGTEVIRRLISAGLVNQADDENDKRGKRISITNEGRELLYRVFVDMSYVGRIVTGDLSEEEKLTLNYLLQRLENFHHHVYAGKLVQTKADIAAVVEEQSKK</sequence>
<organism evidence="2 3">
    <name type="scientific">Mucilaginibacter pankratovii</name>
    <dbReference type="NCBI Taxonomy" id="2772110"/>
    <lineage>
        <taxon>Bacteria</taxon>
        <taxon>Pseudomonadati</taxon>
        <taxon>Bacteroidota</taxon>
        <taxon>Sphingobacteriia</taxon>
        <taxon>Sphingobacteriales</taxon>
        <taxon>Sphingobacteriaceae</taxon>
        <taxon>Mucilaginibacter</taxon>
    </lineage>
</organism>
<dbReference type="PROSITE" id="PS50995">
    <property type="entry name" value="HTH_MARR_2"/>
    <property type="match status" value="1"/>
</dbReference>
<evidence type="ECO:0000313" key="3">
    <source>
        <dbReference type="Proteomes" id="UP000606600"/>
    </source>
</evidence>
<gene>
    <name evidence="2" type="ORF">IDJ77_14860</name>
</gene>
<dbReference type="PANTHER" id="PTHR33164:SF104">
    <property type="entry name" value="TRANSCRIPTIONAL REGULATORY PROTEIN"/>
    <property type="match status" value="1"/>
</dbReference>
<dbReference type="PRINTS" id="PR00598">
    <property type="entry name" value="HTHMARR"/>
</dbReference>
<dbReference type="Pfam" id="PF01047">
    <property type="entry name" value="MarR"/>
    <property type="match status" value="1"/>
</dbReference>
<dbReference type="GO" id="GO:0003677">
    <property type="term" value="F:DNA binding"/>
    <property type="evidence" value="ECO:0007669"/>
    <property type="project" value="UniProtKB-KW"/>
</dbReference>
<comment type="caution">
    <text evidence="2">The sequence shown here is derived from an EMBL/GenBank/DDBJ whole genome shotgun (WGS) entry which is preliminary data.</text>
</comment>
<name>A0ABR7WS20_9SPHI</name>
<dbReference type="InterPro" id="IPR036388">
    <property type="entry name" value="WH-like_DNA-bd_sf"/>
</dbReference>
<evidence type="ECO:0000259" key="1">
    <source>
        <dbReference type="PROSITE" id="PS50995"/>
    </source>
</evidence>
<accession>A0ABR7WS20</accession>
<dbReference type="InterPro" id="IPR036390">
    <property type="entry name" value="WH_DNA-bd_sf"/>
</dbReference>
<dbReference type="EMBL" id="JACWMY010000007">
    <property type="protein sequence ID" value="MBD1365100.1"/>
    <property type="molecule type" value="Genomic_DNA"/>
</dbReference>
<protein>
    <submittedName>
        <fullName evidence="2">Winged helix DNA-binding protein</fullName>
    </submittedName>
</protein>
<keyword evidence="2" id="KW-0238">DNA-binding</keyword>
<evidence type="ECO:0000313" key="2">
    <source>
        <dbReference type="EMBL" id="MBD1365100.1"/>
    </source>
</evidence>
<dbReference type="SMART" id="SM00347">
    <property type="entry name" value="HTH_MARR"/>
    <property type="match status" value="1"/>
</dbReference>